<proteinExistence type="predicted"/>
<accession>A0A8T8WM49</accession>
<dbReference type="EMBL" id="KZ824867">
    <property type="protein sequence ID" value="RAH76479.1"/>
    <property type="molecule type" value="Genomic_DNA"/>
</dbReference>
<keyword evidence="1" id="KW-0812">Transmembrane</keyword>
<gene>
    <name evidence="2" type="ORF">BO86DRAFT_250590</name>
</gene>
<evidence type="ECO:0000313" key="3">
    <source>
        <dbReference type="Proteomes" id="UP000249497"/>
    </source>
</evidence>
<evidence type="ECO:0000313" key="2">
    <source>
        <dbReference type="EMBL" id="RAH76479.1"/>
    </source>
</evidence>
<name>A0A8T8WM49_ASPJA</name>
<dbReference type="PROSITE" id="PS51257">
    <property type="entry name" value="PROKAR_LIPOPROTEIN"/>
    <property type="match status" value="1"/>
</dbReference>
<dbReference type="RefSeq" id="XP_025522373.1">
    <property type="nucleotide sequence ID" value="XM_025667179.1"/>
</dbReference>
<keyword evidence="1" id="KW-0472">Membrane</keyword>
<protein>
    <submittedName>
        <fullName evidence="2">Uncharacterized protein</fullName>
    </submittedName>
</protein>
<evidence type="ECO:0000256" key="1">
    <source>
        <dbReference type="SAM" id="Phobius"/>
    </source>
</evidence>
<dbReference type="Proteomes" id="UP000249497">
    <property type="component" value="Unassembled WGS sequence"/>
</dbReference>
<reference evidence="2 3" key="1">
    <citation type="submission" date="2018-02" db="EMBL/GenBank/DDBJ databases">
        <title>The genomes of Aspergillus section Nigri reveals drivers in fungal speciation.</title>
        <authorList>
            <consortium name="DOE Joint Genome Institute"/>
            <person name="Vesth T.C."/>
            <person name="Nybo J."/>
            <person name="Theobald S."/>
            <person name="Brandl J."/>
            <person name="Frisvad J.C."/>
            <person name="Nielsen K.F."/>
            <person name="Lyhne E.K."/>
            <person name="Kogle M.E."/>
            <person name="Kuo A."/>
            <person name="Riley R."/>
            <person name="Clum A."/>
            <person name="Nolan M."/>
            <person name="Lipzen A."/>
            <person name="Salamov A."/>
            <person name="Henrissat B."/>
            <person name="Wiebenga A."/>
            <person name="De vries R.P."/>
            <person name="Grigoriev I.V."/>
            <person name="Mortensen U.H."/>
            <person name="Andersen M.R."/>
            <person name="Baker S.E."/>
        </authorList>
    </citation>
    <scope>NUCLEOTIDE SEQUENCE [LARGE SCALE GENOMIC DNA]</scope>
    <source>
        <strain evidence="2 3">CBS 114.51</strain>
    </source>
</reference>
<dbReference type="GeneID" id="37170871"/>
<organism evidence="2 3">
    <name type="scientific">Aspergillus japonicus CBS 114.51</name>
    <dbReference type="NCBI Taxonomy" id="1448312"/>
    <lineage>
        <taxon>Eukaryota</taxon>
        <taxon>Fungi</taxon>
        <taxon>Dikarya</taxon>
        <taxon>Ascomycota</taxon>
        <taxon>Pezizomycotina</taxon>
        <taxon>Eurotiomycetes</taxon>
        <taxon>Eurotiomycetidae</taxon>
        <taxon>Eurotiales</taxon>
        <taxon>Aspergillaceae</taxon>
        <taxon>Aspergillus</taxon>
        <taxon>Aspergillus subgen. Circumdati</taxon>
    </lineage>
</organism>
<keyword evidence="3" id="KW-1185">Reference proteome</keyword>
<keyword evidence="1" id="KW-1133">Transmembrane helix</keyword>
<sequence>MRLGSITQFARRLHGVFWGVFLGCVLISRWLFCCGCCERSASTVTLLRRGEWAWESLSRY</sequence>
<feature type="transmembrane region" description="Helical" evidence="1">
    <location>
        <begin position="12"/>
        <end position="32"/>
    </location>
</feature>
<dbReference type="AlphaFoldDB" id="A0A8T8WM49"/>